<keyword evidence="1" id="KW-0175">Coiled coil</keyword>
<reference evidence="2" key="1">
    <citation type="submission" date="2025-08" db="UniProtKB">
        <authorList>
            <consortium name="RefSeq"/>
        </authorList>
    </citation>
    <scope>IDENTIFICATION</scope>
</reference>
<dbReference type="RefSeq" id="XP_016501878.1">
    <property type="nucleotide sequence ID" value="XM_016646392.1"/>
</dbReference>
<dbReference type="KEGG" id="nta:107820165"/>
<feature type="coiled-coil region" evidence="1">
    <location>
        <begin position="55"/>
        <end position="170"/>
    </location>
</feature>
<organism evidence="2">
    <name type="scientific">Nicotiana tabacum</name>
    <name type="common">Common tobacco</name>
    <dbReference type="NCBI Taxonomy" id="4097"/>
    <lineage>
        <taxon>Eukaryota</taxon>
        <taxon>Viridiplantae</taxon>
        <taxon>Streptophyta</taxon>
        <taxon>Embryophyta</taxon>
        <taxon>Tracheophyta</taxon>
        <taxon>Spermatophyta</taxon>
        <taxon>Magnoliopsida</taxon>
        <taxon>eudicotyledons</taxon>
        <taxon>Gunneridae</taxon>
        <taxon>Pentapetalae</taxon>
        <taxon>asterids</taxon>
        <taxon>lamiids</taxon>
        <taxon>Solanales</taxon>
        <taxon>Solanaceae</taxon>
        <taxon>Nicotianoideae</taxon>
        <taxon>Nicotianeae</taxon>
        <taxon>Nicotiana</taxon>
    </lineage>
</organism>
<proteinExistence type="predicted"/>
<sequence>MYKLLSEQREGEVKSLPAELDATQKEHADLLEQVRIFEVSDDELETVSNSQNPQVQQKIDRVDQLRAEMDEVKAMAEEWKGKMDRLASEKETAREQLASAEAQLRSAKEKVEIRSHEIKNLQSQLGSAIATRDTLVKELEAAKLEVEMTRDEAEEMVTQYKADAEAAQERLKAIVEYLKWQSRREAIYRSSLIIL</sequence>
<name>A0A1S4CKY6_TOBAC</name>
<evidence type="ECO:0000256" key="1">
    <source>
        <dbReference type="SAM" id="Coils"/>
    </source>
</evidence>
<dbReference type="PaxDb" id="4097-A0A1S4CKY6"/>
<dbReference type="Gene3D" id="1.10.287.1490">
    <property type="match status" value="1"/>
</dbReference>
<dbReference type="SUPFAM" id="SSF57997">
    <property type="entry name" value="Tropomyosin"/>
    <property type="match status" value="1"/>
</dbReference>
<protein>
    <submittedName>
        <fullName evidence="2">Uncharacterized protein MCAP_0864-like</fullName>
    </submittedName>
</protein>
<gene>
    <name evidence="2" type="primary">LOC107820165</name>
</gene>
<accession>A0A1S4CKY6</accession>
<evidence type="ECO:0000313" key="2">
    <source>
        <dbReference type="RefSeq" id="XP_016501878.1"/>
    </source>
</evidence>
<dbReference type="AlphaFoldDB" id="A0A1S4CKY6"/>
<dbReference type="OrthoDB" id="10255522at2759"/>